<evidence type="ECO:0000256" key="6">
    <source>
        <dbReference type="ARBA" id="ARBA00022989"/>
    </source>
</evidence>
<keyword evidence="4" id="KW-0997">Cell inner membrane</keyword>
<evidence type="ECO:0000256" key="4">
    <source>
        <dbReference type="ARBA" id="ARBA00022519"/>
    </source>
</evidence>
<dbReference type="NCBIfam" id="NF037955">
    <property type="entry name" value="mfs"/>
    <property type="match status" value="1"/>
</dbReference>
<keyword evidence="7 8" id="KW-0472">Membrane</keyword>
<dbReference type="Gene3D" id="1.20.1250.20">
    <property type="entry name" value="MFS general substrate transporter like domains"/>
    <property type="match status" value="2"/>
</dbReference>
<feature type="transmembrane region" description="Helical" evidence="8">
    <location>
        <begin position="207"/>
        <end position="226"/>
    </location>
</feature>
<evidence type="ECO:0000256" key="3">
    <source>
        <dbReference type="ARBA" id="ARBA00022475"/>
    </source>
</evidence>
<feature type="transmembrane region" description="Helical" evidence="8">
    <location>
        <begin position="135"/>
        <end position="155"/>
    </location>
</feature>
<evidence type="ECO:0000256" key="5">
    <source>
        <dbReference type="ARBA" id="ARBA00022692"/>
    </source>
</evidence>
<dbReference type="PANTHER" id="PTHR23522">
    <property type="entry name" value="BLL5896 PROTEIN"/>
    <property type="match status" value="1"/>
</dbReference>
<keyword evidence="5 8" id="KW-0812">Transmembrane</keyword>
<dbReference type="InterPro" id="IPR036259">
    <property type="entry name" value="MFS_trans_sf"/>
</dbReference>
<feature type="domain" description="Major facilitator superfamily associated" evidence="9">
    <location>
        <begin position="8"/>
        <end position="360"/>
    </location>
</feature>
<evidence type="ECO:0000313" key="10">
    <source>
        <dbReference type="EMBL" id="MFD0965700.1"/>
    </source>
</evidence>
<evidence type="ECO:0000256" key="7">
    <source>
        <dbReference type="ARBA" id="ARBA00023136"/>
    </source>
</evidence>
<comment type="caution">
    <text evidence="10">The sequence shown here is derived from an EMBL/GenBank/DDBJ whole genome shotgun (WGS) entry which is preliminary data.</text>
</comment>
<feature type="transmembrane region" description="Helical" evidence="8">
    <location>
        <begin position="6"/>
        <end position="31"/>
    </location>
</feature>
<dbReference type="Pfam" id="PF12832">
    <property type="entry name" value="MFS_1_like"/>
    <property type="match status" value="1"/>
</dbReference>
<feature type="transmembrane region" description="Helical" evidence="8">
    <location>
        <begin position="271"/>
        <end position="289"/>
    </location>
</feature>
<dbReference type="PIRSF" id="PIRSF004925">
    <property type="entry name" value="HcaT"/>
    <property type="match status" value="1"/>
</dbReference>
<protein>
    <submittedName>
        <fullName evidence="10">3-phenylpropionate MFS transporter</fullName>
    </submittedName>
</protein>
<gene>
    <name evidence="10" type="ORF">ACFQ02_02335</name>
</gene>
<keyword evidence="2" id="KW-0813">Transport</keyword>
<evidence type="ECO:0000313" key="11">
    <source>
        <dbReference type="Proteomes" id="UP001596996"/>
    </source>
</evidence>
<dbReference type="SUPFAM" id="SSF103473">
    <property type="entry name" value="MFS general substrate transporter"/>
    <property type="match status" value="1"/>
</dbReference>
<proteinExistence type="predicted"/>
<dbReference type="InterPro" id="IPR026032">
    <property type="entry name" value="HcaT-like"/>
</dbReference>
<feature type="transmembrane region" description="Helical" evidence="8">
    <location>
        <begin position="75"/>
        <end position="104"/>
    </location>
</feature>
<evidence type="ECO:0000256" key="1">
    <source>
        <dbReference type="ARBA" id="ARBA00004429"/>
    </source>
</evidence>
<dbReference type="Proteomes" id="UP001596996">
    <property type="component" value="Unassembled WGS sequence"/>
</dbReference>
<evidence type="ECO:0000259" key="9">
    <source>
        <dbReference type="Pfam" id="PF12832"/>
    </source>
</evidence>
<evidence type="ECO:0000256" key="2">
    <source>
        <dbReference type="ARBA" id="ARBA00022448"/>
    </source>
</evidence>
<organism evidence="10 11">
    <name type="scientific">Seminibacterium arietis</name>
    <dbReference type="NCBI Taxonomy" id="1173502"/>
    <lineage>
        <taxon>Bacteria</taxon>
        <taxon>Pseudomonadati</taxon>
        <taxon>Pseudomonadota</taxon>
        <taxon>Gammaproteobacteria</taxon>
        <taxon>Pasteurellales</taxon>
        <taxon>Pasteurellaceae</taxon>
        <taxon>Seminibacterium</taxon>
    </lineage>
</organism>
<sequence length="387" mass="43073">MKLSPFNWLALSFLGYYCAYGVFMPFLPAWLKSQAYSEETIGLIIASSYLFRFVGGLLFSSLVKKSTYLLNALRYLSWAGAVAMLVVSVVAEHFWLLCIAIWLFSMINAAGMPLGDTLATTWQQQINLDYGKVRLIGSLAFVVGVVVFGNIIGFIGDYSVVWVLTGLLFLYAVMQIGTPTTLPQDRQESVEQVNISFMQLLKNKTTLRLLIAVSLIQGSHAAYYSYSVLYWKSIGISVQTTSLLWGLSVIAEILLFFFSTKLFKFSKVSTLFYYSAIAAIIRWTILSYVESVSVIAVTQLLHCLTYALSHYAIIRYISTQPQNTMAKLQGLYSGFSACAAIALFTALAGVLYPISPATAFITMNIFAFIAIFVIPRKVDAFLIRKVE</sequence>
<accession>A0ABW3I7Q7</accession>
<feature type="transmembrane region" description="Helical" evidence="8">
    <location>
        <begin position="330"/>
        <end position="351"/>
    </location>
</feature>
<feature type="transmembrane region" description="Helical" evidence="8">
    <location>
        <begin position="43"/>
        <end position="63"/>
    </location>
</feature>
<dbReference type="PANTHER" id="PTHR23522:SF10">
    <property type="entry name" value="3-PHENYLPROPIONIC ACID TRANSPORTER-RELATED"/>
    <property type="match status" value="1"/>
</dbReference>
<dbReference type="NCBIfam" id="NF008346">
    <property type="entry name" value="PRK11128.1"/>
    <property type="match status" value="1"/>
</dbReference>
<name>A0ABW3I7Q7_9PAST</name>
<keyword evidence="11" id="KW-1185">Reference proteome</keyword>
<keyword evidence="3" id="KW-1003">Cell membrane</keyword>
<evidence type="ECO:0000256" key="8">
    <source>
        <dbReference type="SAM" id="Phobius"/>
    </source>
</evidence>
<dbReference type="InterPro" id="IPR024989">
    <property type="entry name" value="MFS_assoc_dom"/>
</dbReference>
<dbReference type="RefSeq" id="WP_380818762.1">
    <property type="nucleotide sequence ID" value="NZ_JBHTJN010000004.1"/>
</dbReference>
<keyword evidence="6 8" id="KW-1133">Transmembrane helix</keyword>
<feature type="transmembrane region" description="Helical" evidence="8">
    <location>
        <begin position="238"/>
        <end position="259"/>
    </location>
</feature>
<dbReference type="EMBL" id="JBHTJN010000004">
    <property type="protein sequence ID" value="MFD0965700.1"/>
    <property type="molecule type" value="Genomic_DNA"/>
</dbReference>
<reference evidence="11" key="1">
    <citation type="journal article" date="2019" name="Int. J. Syst. Evol. Microbiol.">
        <title>The Global Catalogue of Microorganisms (GCM) 10K type strain sequencing project: providing services to taxonomists for standard genome sequencing and annotation.</title>
        <authorList>
            <consortium name="The Broad Institute Genomics Platform"/>
            <consortium name="The Broad Institute Genome Sequencing Center for Infectious Disease"/>
            <person name="Wu L."/>
            <person name="Ma J."/>
        </authorList>
    </citation>
    <scope>NUCLEOTIDE SEQUENCE [LARGE SCALE GENOMIC DNA]</scope>
    <source>
        <strain evidence="11">CCUG 61707</strain>
    </source>
</reference>
<comment type="subcellular location">
    <subcellularLocation>
        <location evidence="1">Cell inner membrane</location>
        <topology evidence="1">Multi-pass membrane protein</topology>
    </subcellularLocation>
</comment>
<feature type="transmembrane region" description="Helical" evidence="8">
    <location>
        <begin position="295"/>
        <end position="318"/>
    </location>
</feature>
<feature type="transmembrane region" description="Helical" evidence="8">
    <location>
        <begin position="357"/>
        <end position="375"/>
    </location>
</feature>
<feature type="transmembrane region" description="Helical" evidence="8">
    <location>
        <begin position="161"/>
        <end position="182"/>
    </location>
</feature>